<keyword evidence="1" id="KW-1133">Transmembrane helix</keyword>
<keyword evidence="1" id="KW-0812">Transmembrane</keyword>
<keyword evidence="1" id="KW-0472">Membrane</keyword>
<gene>
    <name evidence="3" type="ORF">C7A17_02955</name>
</gene>
<dbReference type="EMBL" id="CP027657">
    <property type="protein sequence ID" value="AVO51763.1"/>
    <property type="molecule type" value="Genomic_DNA"/>
</dbReference>
<proteinExistence type="predicted"/>
<dbReference type="RefSeq" id="WP_106736607.1">
    <property type="nucleotide sequence ID" value="NZ_CP027657.1"/>
</dbReference>
<dbReference type="Proteomes" id="UP000238327">
    <property type="component" value="Chromosome"/>
</dbReference>
<sequence>MYQRIFGIVLLLCCLGLAATAWGYHAPFSYEPVGPRAYPLLLLMLMGLGAIYLIAKPASATAEHDEPPLDRHVLSKVVGCVVILSIYAAVFELLGFIPASIIFAIAMARLYEGSWKVSVIAGVALGVGLYLLFDKALDVPLPLGILAALEN</sequence>
<name>A0A2R3QJ10_ECTME</name>
<dbReference type="AlphaFoldDB" id="A0A2R3QJ10"/>
<feature type="transmembrane region" description="Helical" evidence="1">
    <location>
        <begin position="37"/>
        <end position="55"/>
    </location>
</feature>
<dbReference type="InterPro" id="IPR009936">
    <property type="entry name" value="DUF1468"/>
</dbReference>
<dbReference type="Pfam" id="PF07331">
    <property type="entry name" value="TctB"/>
    <property type="match status" value="1"/>
</dbReference>
<evidence type="ECO:0000313" key="4">
    <source>
        <dbReference type="Proteomes" id="UP000238327"/>
    </source>
</evidence>
<evidence type="ECO:0000313" key="3">
    <source>
        <dbReference type="EMBL" id="AVO51763.1"/>
    </source>
</evidence>
<reference evidence="3 4" key="1">
    <citation type="submission" date="2018-03" db="EMBL/GenBank/DDBJ databases">
        <title>Complete genome sequence and methylome analysis of Pseudomonas mendocina NEB 698.</title>
        <authorList>
            <person name="Morgan R.D."/>
        </authorList>
    </citation>
    <scope>NUCLEOTIDE SEQUENCE [LARGE SCALE GENOMIC DNA]</scope>
    <source>
        <strain evidence="3 4">NEB698</strain>
    </source>
</reference>
<protein>
    <submittedName>
        <fullName evidence="3">Tripartite tricarboxylate transporter TctB family protein</fullName>
    </submittedName>
</protein>
<feature type="transmembrane region" description="Helical" evidence="1">
    <location>
        <begin position="76"/>
        <end position="107"/>
    </location>
</feature>
<feature type="domain" description="DUF1468" evidence="2">
    <location>
        <begin position="5"/>
        <end position="142"/>
    </location>
</feature>
<dbReference type="OrthoDB" id="7025534at2"/>
<evidence type="ECO:0000256" key="1">
    <source>
        <dbReference type="SAM" id="Phobius"/>
    </source>
</evidence>
<accession>A0A2R3QJ10</accession>
<evidence type="ECO:0000259" key="2">
    <source>
        <dbReference type="Pfam" id="PF07331"/>
    </source>
</evidence>
<feature type="transmembrane region" description="Helical" evidence="1">
    <location>
        <begin position="113"/>
        <end position="133"/>
    </location>
</feature>
<organism evidence="3 4">
    <name type="scientific">Ectopseudomonas mendocina</name>
    <name type="common">Pseudomonas mendocina</name>
    <dbReference type="NCBI Taxonomy" id="300"/>
    <lineage>
        <taxon>Bacteria</taxon>
        <taxon>Pseudomonadati</taxon>
        <taxon>Pseudomonadota</taxon>
        <taxon>Gammaproteobacteria</taxon>
        <taxon>Pseudomonadales</taxon>
        <taxon>Pseudomonadaceae</taxon>
        <taxon>Ectopseudomonas</taxon>
    </lineage>
</organism>